<comment type="caution">
    <text evidence="1">The sequence shown here is derived from an EMBL/GenBank/DDBJ whole genome shotgun (WGS) entry which is preliminary data.</text>
</comment>
<proteinExistence type="predicted"/>
<dbReference type="AlphaFoldDB" id="A0AB72ZKT2"/>
<dbReference type="EMBL" id="AKRT01000267">
    <property type="protein sequence ID" value="EIR19635.1"/>
    <property type="molecule type" value="Genomic_DNA"/>
</dbReference>
<sequence length="44" mass="4642">MRGGVMKKTGLALVLATILLGMMGSVHAQEPRVVKVPACIGFFL</sequence>
<protein>
    <submittedName>
        <fullName evidence="1">Membrane protein</fullName>
    </submittedName>
</protein>
<evidence type="ECO:0000313" key="1">
    <source>
        <dbReference type="EMBL" id="EIR19635.1"/>
    </source>
</evidence>
<feature type="non-terminal residue" evidence="1">
    <location>
        <position position="44"/>
    </location>
</feature>
<organism evidence="1 2">
    <name type="scientific">Yersinia pestis PY-08</name>
    <dbReference type="NCBI Taxonomy" id="992134"/>
    <lineage>
        <taxon>Bacteria</taxon>
        <taxon>Pseudomonadati</taxon>
        <taxon>Pseudomonadota</taxon>
        <taxon>Gammaproteobacteria</taxon>
        <taxon>Enterobacterales</taxon>
        <taxon>Yersiniaceae</taxon>
        <taxon>Yersinia</taxon>
    </lineage>
</organism>
<gene>
    <name evidence="1" type="ORF">YPPY08_2097</name>
</gene>
<evidence type="ECO:0000313" key="2">
    <source>
        <dbReference type="Proteomes" id="UP000003231"/>
    </source>
</evidence>
<name>A0AB72ZKT2_YERPE</name>
<dbReference type="Proteomes" id="UP000003231">
    <property type="component" value="Unassembled WGS sequence"/>
</dbReference>
<reference evidence="1 2" key="1">
    <citation type="submission" date="2012-05" db="EMBL/GenBank/DDBJ databases">
        <title>Genome sequence of Yersinia Pestis PY-08.</title>
        <authorList>
            <person name="Santana-Cruz I."/>
            <person name="Sengamalay N."/>
            <person name="McCracken C."/>
            <person name="Daugherty S.C."/>
            <person name="Maroo A."/>
            <person name="Vara P.G."/>
            <person name="Tallon L.J."/>
            <person name="Sadzewicz L."/>
            <person name="Vinetz J.M."/>
            <person name="Cespedes Zambrano M.J."/>
            <person name="Fraser-Liggett C.M."/>
            <person name="Tettelin H."/>
        </authorList>
    </citation>
    <scope>NUCLEOTIDE SEQUENCE [LARGE SCALE GENOMIC DNA]</scope>
    <source>
        <strain evidence="1 2">PY-08</strain>
    </source>
</reference>
<accession>A0AB72ZKT2</accession>